<gene>
    <name evidence="1" type="ORF">Pyrde_1040</name>
</gene>
<evidence type="ECO:0000313" key="2">
    <source>
        <dbReference type="Proteomes" id="UP000058613"/>
    </source>
</evidence>
<reference evidence="1 2" key="1">
    <citation type="submission" date="2015-10" db="EMBL/GenBank/DDBJ databases">
        <title>Complete genome sequence of hyperthermophilic archaeon Pyrodictium delaneyi Su06.</title>
        <authorList>
            <person name="Jung J.-H."/>
            <person name="Lin J."/>
            <person name="Holden J.F."/>
            <person name="Park C.-S."/>
        </authorList>
    </citation>
    <scope>NUCLEOTIDE SEQUENCE [LARGE SCALE GENOMIC DNA]</scope>
    <source>
        <strain evidence="1 2">Su06</strain>
    </source>
</reference>
<dbReference type="KEGG" id="pdl:Pyrde_1040"/>
<dbReference type="EMBL" id="CP013011">
    <property type="protein sequence ID" value="ALL01088.1"/>
    <property type="molecule type" value="Genomic_DNA"/>
</dbReference>
<name>A0A0P0N3T5_9CREN</name>
<organism evidence="1 2">
    <name type="scientific">Pyrodictium delaneyi</name>
    <dbReference type="NCBI Taxonomy" id="1273541"/>
    <lineage>
        <taxon>Archaea</taxon>
        <taxon>Thermoproteota</taxon>
        <taxon>Thermoprotei</taxon>
        <taxon>Desulfurococcales</taxon>
        <taxon>Pyrodictiaceae</taxon>
        <taxon>Pyrodictium</taxon>
    </lineage>
</organism>
<protein>
    <submittedName>
        <fullName evidence="1">Uncharacterized protein</fullName>
    </submittedName>
</protein>
<sequence>MAKLREGSAGGKVLTAPQPSCVRGSRRVELHHCIVDPIPQVSEIVKLVPLPVFS</sequence>
<evidence type="ECO:0000313" key="1">
    <source>
        <dbReference type="EMBL" id="ALL01088.1"/>
    </source>
</evidence>
<dbReference type="Proteomes" id="UP000058613">
    <property type="component" value="Chromosome"/>
</dbReference>
<accession>A0A0P0N3T5</accession>
<dbReference type="AlphaFoldDB" id="A0A0P0N3T5"/>
<dbReference type="STRING" id="1273541.Pyrde_1040"/>
<proteinExistence type="predicted"/>